<dbReference type="Pfam" id="PF07645">
    <property type="entry name" value="EGF_CA"/>
    <property type="match status" value="2"/>
</dbReference>
<protein>
    <submittedName>
        <fullName evidence="11">Uncharacterized protein</fullName>
    </submittedName>
</protein>
<dbReference type="SMART" id="SM00179">
    <property type="entry name" value="EGF_CA"/>
    <property type="match status" value="2"/>
</dbReference>
<gene>
    <name evidence="11" type="ORF">ACEWY4_004619</name>
</gene>
<evidence type="ECO:0000256" key="4">
    <source>
        <dbReference type="ARBA" id="ARBA00022729"/>
    </source>
</evidence>
<dbReference type="Gene3D" id="3.90.290.10">
    <property type="entry name" value="TGF-beta binding (TB) domain"/>
    <property type="match status" value="1"/>
</dbReference>
<organism evidence="11 12">
    <name type="scientific">Coilia grayii</name>
    <name type="common">Gray's grenadier anchovy</name>
    <dbReference type="NCBI Taxonomy" id="363190"/>
    <lineage>
        <taxon>Eukaryota</taxon>
        <taxon>Metazoa</taxon>
        <taxon>Chordata</taxon>
        <taxon>Craniata</taxon>
        <taxon>Vertebrata</taxon>
        <taxon>Euteleostomi</taxon>
        <taxon>Actinopterygii</taxon>
        <taxon>Neopterygii</taxon>
        <taxon>Teleostei</taxon>
        <taxon>Clupei</taxon>
        <taxon>Clupeiformes</taxon>
        <taxon>Clupeoidei</taxon>
        <taxon>Engraulidae</taxon>
        <taxon>Coilinae</taxon>
        <taxon>Coilia</taxon>
    </lineage>
</organism>
<evidence type="ECO:0000259" key="9">
    <source>
        <dbReference type="PROSITE" id="PS50026"/>
    </source>
</evidence>
<dbReference type="PROSITE" id="PS51364">
    <property type="entry name" value="TB"/>
    <property type="match status" value="1"/>
</dbReference>
<evidence type="ECO:0000256" key="6">
    <source>
        <dbReference type="ARBA" id="ARBA00023157"/>
    </source>
</evidence>
<evidence type="ECO:0000313" key="12">
    <source>
        <dbReference type="Proteomes" id="UP001591681"/>
    </source>
</evidence>
<dbReference type="InterPro" id="IPR036773">
    <property type="entry name" value="TB_dom_sf"/>
</dbReference>
<dbReference type="InterPro" id="IPR017878">
    <property type="entry name" value="TB_dom"/>
</dbReference>
<keyword evidence="2" id="KW-0964">Secreted</keyword>
<dbReference type="PROSITE" id="PS00010">
    <property type="entry name" value="ASX_HYDROXYL"/>
    <property type="match status" value="2"/>
</dbReference>
<comment type="caution">
    <text evidence="8">Lacks conserved residue(s) required for the propagation of feature annotation.</text>
</comment>
<dbReference type="Gene3D" id="2.10.25.10">
    <property type="entry name" value="Laminin"/>
    <property type="match status" value="2"/>
</dbReference>
<dbReference type="InterPro" id="IPR000742">
    <property type="entry name" value="EGF"/>
</dbReference>
<dbReference type="PANTHER" id="PTHR24040:SF13">
    <property type="entry name" value="FIBROPELLIN-1"/>
    <property type="match status" value="1"/>
</dbReference>
<evidence type="ECO:0000256" key="5">
    <source>
        <dbReference type="ARBA" id="ARBA00022737"/>
    </source>
</evidence>
<dbReference type="InterPro" id="IPR018097">
    <property type="entry name" value="EGF_Ca-bd_CS"/>
</dbReference>
<comment type="caution">
    <text evidence="11">The sequence shown here is derived from an EMBL/GenBank/DDBJ whole genome shotgun (WGS) entry which is preliminary data.</text>
</comment>
<name>A0ABD1KM05_9TELE</name>
<dbReference type="InterPro" id="IPR049883">
    <property type="entry name" value="NOTCH1_EGF-like"/>
</dbReference>
<dbReference type="CDD" id="cd00054">
    <property type="entry name" value="EGF_CA"/>
    <property type="match status" value="2"/>
</dbReference>
<dbReference type="FunFam" id="2.10.25.10:FF:000003">
    <property type="entry name" value="fibrillin-1 isoform X1"/>
    <property type="match status" value="2"/>
</dbReference>
<evidence type="ECO:0000256" key="3">
    <source>
        <dbReference type="ARBA" id="ARBA00022536"/>
    </source>
</evidence>
<proteinExistence type="predicted"/>
<evidence type="ECO:0000256" key="2">
    <source>
        <dbReference type="ARBA" id="ARBA00022525"/>
    </source>
</evidence>
<accession>A0ABD1KM05</accession>
<feature type="domain" description="EGF-like" evidence="9">
    <location>
        <begin position="191"/>
        <end position="232"/>
    </location>
</feature>
<dbReference type="SUPFAM" id="SSF57581">
    <property type="entry name" value="TB module/8-cys domain"/>
    <property type="match status" value="1"/>
</dbReference>
<dbReference type="SMART" id="SM00181">
    <property type="entry name" value="EGF"/>
    <property type="match status" value="2"/>
</dbReference>
<keyword evidence="6" id="KW-1015">Disulfide bond</keyword>
<feature type="domain" description="EGF-like" evidence="9">
    <location>
        <begin position="233"/>
        <end position="274"/>
    </location>
</feature>
<dbReference type="FunFam" id="3.90.290.10:FF:000003">
    <property type="entry name" value="Fibrillin 3"/>
    <property type="match status" value="1"/>
</dbReference>
<keyword evidence="5" id="KW-0677">Repeat</keyword>
<dbReference type="InterPro" id="IPR051145">
    <property type="entry name" value="GAS-SHBG-PROS"/>
</dbReference>
<evidence type="ECO:0000256" key="7">
    <source>
        <dbReference type="ARBA" id="ARBA00023180"/>
    </source>
</evidence>
<dbReference type="PROSITE" id="PS01187">
    <property type="entry name" value="EGF_CA"/>
    <property type="match status" value="1"/>
</dbReference>
<evidence type="ECO:0000259" key="10">
    <source>
        <dbReference type="PROSITE" id="PS51364"/>
    </source>
</evidence>
<reference evidence="11 12" key="1">
    <citation type="submission" date="2024-09" db="EMBL/GenBank/DDBJ databases">
        <title>A chromosome-level genome assembly of Gray's grenadier anchovy, Coilia grayii.</title>
        <authorList>
            <person name="Fu Z."/>
        </authorList>
    </citation>
    <scope>NUCLEOTIDE SEQUENCE [LARGE SCALE GENOMIC DNA]</scope>
    <source>
        <strain evidence="11">G4</strain>
        <tissue evidence="11">Muscle</tissue>
    </source>
</reference>
<dbReference type="AlphaFoldDB" id="A0ABD1KM05"/>
<dbReference type="InterPro" id="IPR000152">
    <property type="entry name" value="EGF-type_Asp/Asn_hydroxyl_site"/>
</dbReference>
<dbReference type="Proteomes" id="UP001591681">
    <property type="component" value="Unassembled WGS sequence"/>
</dbReference>
<evidence type="ECO:0000313" key="11">
    <source>
        <dbReference type="EMBL" id="KAL2100225.1"/>
    </source>
</evidence>
<dbReference type="PROSITE" id="PS50026">
    <property type="entry name" value="EGF_3"/>
    <property type="match status" value="2"/>
</dbReference>
<dbReference type="GO" id="GO:0005576">
    <property type="term" value="C:extracellular region"/>
    <property type="evidence" value="ECO:0007669"/>
    <property type="project" value="UniProtKB-SubCell"/>
</dbReference>
<keyword evidence="3 8" id="KW-0245">EGF-like domain</keyword>
<comment type="subcellular location">
    <subcellularLocation>
        <location evidence="1">Secreted</location>
    </subcellularLocation>
</comment>
<keyword evidence="12" id="KW-1185">Reference proteome</keyword>
<feature type="domain" description="TB" evidence="10">
    <location>
        <begin position="47"/>
        <end position="90"/>
    </location>
</feature>
<keyword evidence="4" id="KW-0732">Signal</keyword>
<sequence>MITAGARVSGWLFSALRDSDDVGLSPLASTLSKMQQHSTQTYNYRTGPCFTQVNNQMCQGQVSGIVCTKTLCCATVGRAWGHPCEMCPAQPQPCRRGFIPNIRTGACQAPSYSLSHKGPFFPPGCGPREDILKPRECRFCPRVILSLLRVGSPLKAFLPGKNAFFRDGGGEGEVEFSYAGAIKIASDTAQYVDECQAIPGLCQGGNCINTVGSYECKCPVGHRQNEANQKCEDVDECATIPHVCDGGRCVNTVGSFSCVCPPGLVPTADKSRCLVPVSLHLSPLSPPLYLSPLSPPLYLSLGSLLSPPLYLSPLSLPLYLSPLSPLSLLSLSLCLSLLSLPSLPSLPFDLSPLSPLSPPLYLSSSAESAAAFLCYQALTLQCDADLMVVSTLRKRYSNAIQTLFKCVCHRLLG</sequence>
<dbReference type="PANTHER" id="PTHR24040">
    <property type="entry name" value="LAMININ G-LIKE DOMAIN-CONTAINING PROTEIN"/>
    <property type="match status" value="1"/>
</dbReference>
<dbReference type="EMBL" id="JBHFQA010000004">
    <property type="protein sequence ID" value="KAL2100225.1"/>
    <property type="molecule type" value="Genomic_DNA"/>
</dbReference>
<evidence type="ECO:0000256" key="8">
    <source>
        <dbReference type="PROSITE-ProRule" id="PRU00076"/>
    </source>
</evidence>
<dbReference type="InterPro" id="IPR001881">
    <property type="entry name" value="EGF-like_Ca-bd_dom"/>
</dbReference>
<dbReference type="Pfam" id="PF00683">
    <property type="entry name" value="TB"/>
    <property type="match status" value="1"/>
</dbReference>
<dbReference type="SUPFAM" id="SSF57196">
    <property type="entry name" value="EGF/Laminin"/>
    <property type="match status" value="1"/>
</dbReference>
<keyword evidence="7" id="KW-0325">Glycoprotein</keyword>
<evidence type="ECO:0000256" key="1">
    <source>
        <dbReference type="ARBA" id="ARBA00004613"/>
    </source>
</evidence>